<dbReference type="EMBL" id="MNCJ02000319">
    <property type="protein sequence ID" value="KAF5807952.1"/>
    <property type="molecule type" value="Genomic_DNA"/>
</dbReference>
<evidence type="ECO:0000313" key="1">
    <source>
        <dbReference type="EMBL" id="KAF5807952.1"/>
    </source>
</evidence>
<name>A0A9K3NP68_HELAN</name>
<dbReference type="Gramene" id="mRNA:HanXRQr2_Chr04g0139861">
    <property type="protein sequence ID" value="CDS:HanXRQr2_Chr04g0139861.1"/>
    <property type="gene ID" value="HanXRQr2_Chr04g0139861"/>
</dbReference>
<organism evidence="1 2">
    <name type="scientific">Helianthus annuus</name>
    <name type="common">Common sunflower</name>
    <dbReference type="NCBI Taxonomy" id="4232"/>
    <lineage>
        <taxon>Eukaryota</taxon>
        <taxon>Viridiplantae</taxon>
        <taxon>Streptophyta</taxon>
        <taxon>Embryophyta</taxon>
        <taxon>Tracheophyta</taxon>
        <taxon>Spermatophyta</taxon>
        <taxon>Magnoliopsida</taxon>
        <taxon>eudicotyledons</taxon>
        <taxon>Gunneridae</taxon>
        <taxon>Pentapetalae</taxon>
        <taxon>asterids</taxon>
        <taxon>campanulids</taxon>
        <taxon>Asterales</taxon>
        <taxon>Asteraceae</taxon>
        <taxon>Asteroideae</taxon>
        <taxon>Heliantheae alliance</taxon>
        <taxon>Heliantheae</taxon>
        <taxon>Helianthus</taxon>
    </lineage>
</organism>
<proteinExistence type="predicted"/>
<evidence type="ECO:0000313" key="2">
    <source>
        <dbReference type="Proteomes" id="UP000215914"/>
    </source>
</evidence>
<accession>A0A9K3NP68</accession>
<keyword evidence="2" id="KW-1185">Reference proteome</keyword>
<sequence>MCAKYGRLHATVTKIVVNQNNGAGASASTKILKAFPEYSGGIIPYSIRNTYHAMILKPIRKCCIQVK</sequence>
<reference evidence="1" key="1">
    <citation type="journal article" date="2017" name="Nature">
        <title>The sunflower genome provides insights into oil metabolism, flowering and Asterid evolution.</title>
        <authorList>
            <person name="Badouin H."/>
            <person name="Gouzy J."/>
            <person name="Grassa C.J."/>
            <person name="Murat F."/>
            <person name="Staton S.E."/>
            <person name="Cottret L."/>
            <person name="Lelandais-Briere C."/>
            <person name="Owens G.L."/>
            <person name="Carrere S."/>
            <person name="Mayjonade B."/>
            <person name="Legrand L."/>
            <person name="Gill N."/>
            <person name="Kane N.C."/>
            <person name="Bowers J.E."/>
            <person name="Hubner S."/>
            <person name="Bellec A."/>
            <person name="Berard A."/>
            <person name="Berges H."/>
            <person name="Blanchet N."/>
            <person name="Boniface M.C."/>
            <person name="Brunel D."/>
            <person name="Catrice O."/>
            <person name="Chaidir N."/>
            <person name="Claudel C."/>
            <person name="Donnadieu C."/>
            <person name="Faraut T."/>
            <person name="Fievet G."/>
            <person name="Helmstetter N."/>
            <person name="King M."/>
            <person name="Knapp S.J."/>
            <person name="Lai Z."/>
            <person name="Le Paslier M.C."/>
            <person name="Lippi Y."/>
            <person name="Lorenzon L."/>
            <person name="Mandel J.R."/>
            <person name="Marage G."/>
            <person name="Marchand G."/>
            <person name="Marquand E."/>
            <person name="Bret-Mestries E."/>
            <person name="Morien E."/>
            <person name="Nambeesan S."/>
            <person name="Nguyen T."/>
            <person name="Pegot-Espagnet P."/>
            <person name="Pouilly N."/>
            <person name="Raftis F."/>
            <person name="Sallet E."/>
            <person name="Schiex T."/>
            <person name="Thomas J."/>
            <person name="Vandecasteele C."/>
            <person name="Vares D."/>
            <person name="Vear F."/>
            <person name="Vautrin S."/>
            <person name="Crespi M."/>
            <person name="Mangin B."/>
            <person name="Burke J.M."/>
            <person name="Salse J."/>
            <person name="Munos S."/>
            <person name="Vincourt P."/>
            <person name="Rieseberg L.H."/>
            <person name="Langlade N.B."/>
        </authorList>
    </citation>
    <scope>NUCLEOTIDE SEQUENCE</scope>
    <source>
        <tissue evidence="1">Leaves</tissue>
    </source>
</reference>
<dbReference type="AlphaFoldDB" id="A0A9K3NP68"/>
<dbReference type="Proteomes" id="UP000215914">
    <property type="component" value="Unassembled WGS sequence"/>
</dbReference>
<reference evidence="1" key="2">
    <citation type="submission" date="2020-06" db="EMBL/GenBank/DDBJ databases">
        <title>Helianthus annuus Genome sequencing and assembly Release 2.</title>
        <authorList>
            <person name="Gouzy J."/>
            <person name="Langlade N."/>
            <person name="Munos S."/>
        </authorList>
    </citation>
    <scope>NUCLEOTIDE SEQUENCE</scope>
    <source>
        <tissue evidence="1">Leaves</tissue>
    </source>
</reference>
<protein>
    <submittedName>
        <fullName evidence="1">Uncharacterized protein</fullName>
    </submittedName>
</protein>
<comment type="caution">
    <text evidence="1">The sequence shown here is derived from an EMBL/GenBank/DDBJ whole genome shotgun (WGS) entry which is preliminary data.</text>
</comment>
<gene>
    <name evidence="1" type="ORF">HanXRQr2_Chr04g0139861</name>
</gene>